<gene>
    <name evidence="2" type="ORF">M9458_010470</name>
</gene>
<comment type="caution">
    <text evidence="2">The sequence shown here is derived from an EMBL/GenBank/DDBJ whole genome shotgun (WGS) entry which is preliminary data.</text>
</comment>
<name>A0ABD0R185_CIRMR</name>
<accession>A0ABD0R185</accession>
<dbReference type="Pfam" id="PF25900">
    <property type="entry name" value="PAPPA"/>
    <property type="match status" value="1"/>
</dbReference>
<sequence length="155" mass="17610">VRTWSPHNGMDLRMVPPPCPLQGCMLQLEFAYPVVPDSLTVWVTFSSQEETVLPAIHNIILLTVAGNNLSLGPSNLFCDTPLTIKLDVHEEVYGVQFFTMEQHLEIDATLLTSKPDCPLCRECEPLHYQLLRQPPFVHAPQGVLLRDSMRRYVDR</sequence>
<dbReference type="PANTHER" id="PTHR46130">
    <property type="entry name" value="LAMGL DOMAIN-CONTAINING PROTEIN"/>
    <property type="match status" value="1"/>
</dbReference>
<dbReference type="EMBL" id="JAMKFB020000005">
    <property type="protein sequence ID" value="KAL0192174.1"/>
    <property type="molecule type" value="Genomic_DNA"/>
</dbReference>
<organism evidence="2 3">
    <name type="scientific">Cirrhinus mrigala</name>
    <name type="common">Mrigala</name>
    <dbReference type="NCBI Taxonomy" id="683832"/>
    <lineage>
        <taxon>Eukaryota</taxon>
        <taxon>Metazoa</taxon>
        <taxon>Chordata</taxon>
        <taxon>Craniata</taxon>
        <taxon>Vertebrata</taxon>
        <taxon>Euteleostomi</taxon>
        <taxon>Actinopterygii</taxon>
        <taxon>Neopterygii</taxon>
        <taxon>Teleostei</taxon>
        <taxon>Ostariophysi</taxon>
        <taxon>Cypriniformes</taxon>
        <taxon>Cyprinidae</taxon>
        <taxon>Labeoninae</taxon>
        <taxon>Labeonini</taxon>
        <taxon>Cirrhinus</taxon>
    </lineage>
</organism>
<protein>
    <recommendedName>
        <fullName evidence="1">Pappalysin-1 SD scarf domain-containing protein</fullName>
    </recommendedName>
</protein>
<proteinExistence type="predicted"/>
<dbReference type="Proteomes" id="UP001529510">
    <property type="component" value="Unassembled WGS sequence"/>
</dbReference>
<dbReference type="PANTHER" id="PTHR46130:SF2">
    <property type="entry name" value="PAPPALYSIN-1"/>
    <property type="match status" value="1"/>
</dbReference>
<keyword evidence="3" id="KW-1185">Reference proteome</keyword>
<dbReference type="InterPro" id="IPR043543">
    <property type="entry name" value="PAPPA/PAPPA2"/>
</dbReference>
<evidence type="ECO:0000259" key="1">
    <source>
        <dbReference type="Pfam" id="PF25900"/>
    </source>
</evidence>
<feature type="non-terminal residue" evidence="2">
    <location>
        <position position="1"/>
    </location>
</feature>
<reference evidence="2 3" key="1">
    <citation type="submission" date="2024-05" db="EMBL/GenBank/DDBJ databases">
        <title>Genome sequencing and assembly of Indian major carp, Cirrhinus mrigala (Hamilton, 1822).</title>
        <authorList>
            <person name="Mohindra V."/>
            <person name="Chowdhury L.M."/>
            <person name="Lal K."/>
            <person name="Jena J.K."/>
        </authorList>
    </citation>
    <scope>NUCLEOTIDE SEQUENCE [LARGE SCALE GENOMIC DNA]</scope>
    <source>
        <strain evidence="2">CM1030</strain>
        <tissue evidence="2">Blood</tissue>
    </source>
</reference>
<dbReference type="AlphaFoldDB" id="A0ABD0R185"/>
<evidence type="ECO:0000313" key="3">
    <source>
        <dbReference type="Proteomes" id="UP001529510"/>
    </source>
</evidence>
<dbReference type="InterPro" id="IPR058897">
    <property type="entry name" value="PAPPA_SD_C"/>
</dbReference>
<feature type="domain" description="Pappalysin-1 SD scarf" evidence="1">
    <location>
        <begin position="1"/>
        <end position="121"/>
    </location>
</feature>
<evidence type="ECO:0000313" key="2">
    <source>
        <dbReference type="EMBL" id="KAL0192174.1"/>
    </source>
</evidence>